<accession>A0AAN9UX56</accession>
<feature type="transmembrane region" description="Helical" evidence="2">
    <location>
        <begin position="40"/>
        <end position="60"/>
    </location>
</feature>
<feature type="region of interest" description="Disordered" evidence="1">
    <location>
        <begin position="252"/>
        <end position="273"/>
    </location>
</feature>
<keyword evidence="5" id="KW-1185">Reference proteome</keyword>
<evidence type="ECO:0000313" key="5">
    <source>
        <dbReference type="Proteomes" id="UP001320420"/>
    </source>
</evidence>
<evidence type="ECO:0000259" key="3">
    <source>
        <dbReference type="Pfam" id="PF24535"/>
    </source>
</evidence>
<keyword evidence="2" id="KW-1133">Transmembrane helix</keyword>
<organism evidence="4 5">
    <name type="scientific">Diatrype stigma</name>
    <dbReference type="NCBI Taxonomy" id="117547"/>
    <lineage>
        <taxon>Eukaryota</taxon>
        <taxon>Fungi</taxon>
        <taxon>Dikarya</taxon>
        <taxon>Ascomycota</taxon>
        <taxon>Pezizomycotina</taxon>
        <taxon>Sordariomycetes</taxon>
        <taxon>Xylariomycetidae</taxon>
        <taxon>Xylariales</taxon>
        <taxon>Diatrypaceae</taxon>
        <taxon>Diatrype</taxon>
    </lineage>
</organism>
<name>A0AAN9UX56_9PEZI</name>
<feature type="transmembrane region" description="Helical" evidence="2">
    <location>
        <begin position="72"/>
        <end position="91"/>
    </location>
</feature>
<feature type="transmembrane region" description="Helical" evidence="2">
    <location>
        <begin position="142"/>
        <end position="168"/>
    </location>
</feature>
<keyword evidence="2" id="KW-0812">Transmembrane</keyword>
<gene>
    <name evidence="4" type="ORF">SLS62_002195</name>
</gene>
<feature type="domain" description="DUF7598" evidence="3">
    <location>
        <begin position="31"/>
        <end position="166"/>
    </location>
</feature>
<dbReference type="InterPro" id="IPR056019">
    <property type="entry name" value="DUF7598"/>
</dbReference>
<evidence type="ECO:0000313" key="4">
    <source>
        <dbReference type="EMBL" id="KAK7755908.1"/>
    </source>
</evidence>
<keyword evidence="2" id="KW-0472">Membrane</keyword>
<comment type="caution">
    <text evidence="4">The sequence shown here is derived from an EMBL/GenBank/DDBJ whole genome shotgun (WGS) entry which is preliminary data.</text>
</comment>
<evidence type="ECO:0000256" key="1">
    <source>
        <dbReference type="SAM" id="MobiDB-lite"/>
    </source>
</evidence>
<dbReference type="EMBL" id="JAKJXP020000010">
    <property type="protein sequence ID" value="KAK7755908.1"/>
    <property type="molecule type" value="Genomic_DNA"/>
</dbReference>
<feature type="region of interest" description="Disordered" evidence="1">
    <location>
        <begin position="184"/>
        <end position="205"/>
    </location>
</feature>
<evidence type="ECO:0000256" key="2">
    <source>
        <dbReference type="SAM" id="Phobius"/>
    </source>
</evidence>
<dbReference type="Proteomes" id="UP001320420">
    <property type="component" value="Unassembled WGS sequence"/>
</dbReference>
<dbReference type="Pfam" id="PF24535">
    <property type="entry name" value="DUF7598"/>
    <property type="match status" value="1"/>
</dbReference>
<proteinExistence type="predicted"/>
<dbReference type="AlphaFoldDB" id="A0AAN9UX56"/>
<sequence length="291" mass="32267">MRMQLRDKPLNIVKLMNMFNFKSSTGFQGSGYIVLNGLRVINIVVLAATAAACFLMMIFAKLPNAFQFFTDINLLFIACVCALLIWTELPFETWKTWINVTWPAFAPDKGFTWLGIAMFLMGCHTLGELSHEPYTKKTIGMTIWRVVAASGCLGIAFGTLNVLASLLYSNGEISARQVRSKGATSGHYAHSNGYPEDGYSQRSDSVRKEKGASRLFAKFKPSISRPILPHHDVEHGPAAAHDELAFNDRSSPIVPQVQRPPTALHPAISGGPRSSIYSEVSHLNRFDENRF</sequence>
<protein>
    <recommendedName>
        <fullName evidence="3">DUF7598 domain-containing protein</fullName>
    </recommendedName>
</protein>
<reference evidence="4 5" key="1">
    <citation type="submission" date="2024-02" db="EMBL/GenBank/DDBJ databases">
        <title>De novo assembly and annotation of 12 fungi associated with fruit tree decline syndrome in Ontario, Canada.</title>
        <authorList>
            <person name="Sulman M."/>
            <person name="Ellouze W."/>
            <person name="Ilyukhin E."/>
        </authorList>
    </citation>
    <scope>NUCLEOTIDE SEQUENCE [LARGE SCALE GENOMIC DNA]</scope>
    <source>
        <strain evidence="4 5">M11/M66-122</strain>
    </source>
</reference>